<comment type="subunit">
    <text evidence="9">The complex comprises the extracytoplasmic solute receptor protein and the two transmembrane proteins.</text>
</comment>
<dbReference type="GO" id="GO:0005886">
    <property type="term" value="C:plasma membrane"/>
    <property type="evidence" value="ECO:0007669"/>
    <property type="project" value="UniProtKB-SubCell"/>
</dbReference>
<feature type="transmembrane region" description="Helical" evidence="9">
    <location>
        <begin position="87"/>
        <end position="107"/>
    </location>
</feature>
<dbReference type="PANTHER" id="PTHR35011">
    <property type="entry name" value="2,3-DIKETO-L-GULONATE TRAP TRANSPORTER SMALL PERMEASE PROTEIN YIAM"/>
    <property type="match status" value="1"/>
</dbReference>
<keyword evidence="4 9" id="KW-0997">Cell inner membrane</keyword>
<evidence type="ECO:0000313" key="11">
    <source>
        <dbReference type="EMBL" id="OOV08912.1"/>
    </source>
</evidence>
<keyword evidence="7 9" id="KW-0472">Membrane</keyword>
<dbReference type="GO" id="GO:0015740">
    <property type="term" value="P:C4-dicarboxylate transport"/>
    <property type="evidence" value="ECO:0007669"/>
    <property type="project" value="TreeGrafter"/>
</dbReference>
<dbReference type="OrthoDB" id="9791324at2"/>
<keyword evidence="6 9" id="KW-1133">Transmembrane helix</keyword>
<protein>
    <recommendedName>
        <fullName evidence="9">TRAP transporter small permease protein</fullName>
    </recommendedName>
</protein>
<feature type="domain" description="Tripartite ATP-independent periplasmic transporters DctQ component" evidence="10">
    <location>
        <begin position="24"/>
        <end position="149"/>
    </location>
</feature>
<comment type="subcellular location">
    <subcellularLocation>
        <location evidence="1 9">Cell inner membrane</location>
        <topology evidence="1 9">Multi-pass membrane protein</topology>
    </subcellularLocation>
</comment>
<dbReference type="STRING" id="28066.RF819_05320"/>
<evidence type="ECO:0000256" key="9">
    <source>
        <dbReference type="RuleBase" id="RU369079"/>
    </source>
</evidence>
<dbReference type="Pfam" id="PF04290">
    <property type="entry name" value="DctQ"/>
    <property type="match status" value="1"/>
</dbReference>
<sequence>MMKILEIYLIKLFNSLIVAFLAVMLVLVFGNVVLRYVFNSGITISEELSRIMFVWLTFLGAVVAMKEHAHLGIDTLTKRLSPNAQKFCVVVTSLLVLGVCGLVLVGSWQQTVINLGTEFPATGMPVAVQYAAGIVASVGIGAYLVRNIYVVLIGQANAQDLMMGNSSLDQIETHGNNQNNAGSGK</sequence>
<keyword evidence="3" id="KW-1003">Cell membrane</keyword>
<keyword evidence="12" id="KW-1185">Reference proteome</keyword>
<gene>
    <name evidence="11" type="ORF">RF819_05320</name>
</gene>
<evidence type="ECO:0000256" key="2">
    <source>
        <dbReference type="ARBA" id="ARBA00022448"/>
    </source>
</evidence>
<feature type="transmembrane region" description="Helical" evidence="9">
    <location>
        <begin position="12"/>
        <end position="36"/>
    </location>
</feature>
<evidence type="ECO:0000256" key="3">
    <source>
        <dbReference type="ARBA" id="ARBA00022475"/>
    </source>
</evidence>
<evidence type="ECO:0000256" key="1">
    <source>
        <dbReference type="ARBA" id="ARBA00004429"/>
    </source>
</evidence>
<comment type="similarity">
    <text evidence="8 9">Belongs to the TRAP transporter small permease family.</text>
</comment>
<dbReference type="Proteomes" id="UP000190750">
    <property type="component" value="Unassembled WGS sequence"/>
</dbReference>
<organism evidence="11 12">
    <name type="scientific">Rhodoferax fermentans</name>
    <dbReference type="NCBI Taxonomy" id="28066"/>
    <lineage>
        <taxon>Bacteria</taxon>
        <taxon>Pseudomonadati</taxon>
        <taxon>Pseudomonadota</taxon>
        <taxon>Betaproteobacteria</taxon>
        <taxon>Burkholderiales</taxon>
        <taxon>Comamonadaceae</taxon>
        <taxon>Rhodoferax</taxon>
    </lineage>
</organism>
<evidence type="ECO:0000256" key="8">
    <source>
        <dbReference type="ARBA" id="ARBA00038436"/>
    </source>
</evidence>
<dbReference type="GO" id="GO:0022857">
    <property type="term" value="F:transmembrane transporter activity"/>
    <property type="evidence" value="ECO:0007669"/>
    <property type="project" value="UniProtKB-UniRule"/>
</dbReference>
<comment type="caution">
    <text evidence="11">The sequence shown here is derived from an EMBL/GenBank/DDBJ whole genome shotgun (WGS) entry which is preliminary data.</text>
</comment>
<dbReference type="InterPro" id="IPR007387">
    <property type="entry name" value="TRAP_DctQ"/>
</dbReference>
<evidence type="ECO:0000259" key="10">
    <source>
        <dbReference type="Pfam" id="PF04290"/>
    </source>
</evidence>
<keyword evidence="2 9" id="KW-0813">Transport</keyword>
<name>A0A1T1AXR9_RHOFE</name>
<evidence type="ECO:0000256" key="5">
    <source>
        <dbReference type="ARBA" id="ARBA00022692"/>
    </source>
</evidence>
<dbReference type="PANTHER" id="PTHR35011:SF2">
    <property type="entry name" value="2,3-DIKETO-L-GULONATE TRAP TRANSPORTER SMALL PERMEASE PROTEIN YIAM"/>
    <property type="match status" value="1"/>
</dbReference>
<comment type="function">
    <text evidence="9">Part of the tripartite ATP-independent periplasmic (TRAP) transport system.</text>
</comment>
<evidence type="ECO:0000256" key="4">
    <source>
        <dbReference type="ARBA" id="ARBA00022519"/>
    </source>
</evidence>
<keyword evidence="5 9" id="KW-0812">Transmembrane</keyword>
<accession>A0A1T1AXR9</accession>
<evidence type="ECO:0000313" key="12">
    <source>
        <dbReference type="Proteomes" id="UP000190750"/>
    </source>
</evidence>
<evidence type="ECO:0000256" key="6">
    <source>
        <dbReference type="ARBA" id="ARBA00022989"/>
    </source>
</evidence>
<reference evidence="11 12" key="1">
    <citation type="submission" date="2017-01" db="EMBL/GenBank/DDBJ databases">
        <title>Genome sequencing of Rhodoferax fermentans JCM 7819.</title>
        <authorList>
            <person name="Kim Y.J."/>
            <person name="Farh M.E.-A."/>
            <person name="Yang D.-C."/>
        </authorList>
    </citation>
    <scope>NUCLEOTIDE SEQUENCE [LARGE SCALE GENOMIC DNA]</scope>
    <source>
        <strain evidence="11 12">JCM 7819</strain>
    </source>
</reference>
<dbReference type="AlphaFoldDB" id="A0A1T1AXR9"/>
<proteinExistence type="inferred from homology"/>
<dbReference type="InterPro" id="IPR055348">
    <property type="entry name" value="DctQ"/>
</dbReference>
<feature type="transmembrane region" description="Helical" evidence="9">
    <location>
        <begin position="127"/>
        <end position="145"/>
    </location>
</feature>
<feature type="transmembrane region" description="Helical" evidence="9">
    <location>
        <begin position="48"/>
        <end position="66"/>
    </location>
</feature>
<evidence type="ECO:0000256" key="7">
    <source>
        <dbReference type="ARBA" id="ARBA00023136"/>
    </source>
</evidence>
<dbReference type="EMBL" id="MTJN01000002">
    <property type="protein sequence ID" value="OOV08912.1"/>
    <property type="molecule type" value="Genomic_DNA"/>
</dbReference>